<evidence type="ECO:0000313" key="1">
    <source>
        <dbReference type="EMBL" id="MDN7025613.1"/>
    </source>
</evidence>
<protein>
    <submittedName>
        <fullName evidence="1">PIG-L family deacetylase</fullName>
    </submittedName>
</protein>
<dbReference type="Proteomes" id="UP001168338">
    <property type="component" value="Unassembled WGS sequence"/>
</dbReference>
<dbReference type="SUPFAM" id="SSF102588">
    <property type="entry name" value="LmbE-like"/>
    <property type="match status" value="1"/>
</dbReference>
<name>A0ABT8MCF9_9EURY</name>
<evidence type="ECO:0000313" key="2">
    <source>
        <dbReference type="Proteomes" id="UP001168338"/>
    </source>
</evidence>
<keyword evidence="2" id="KW-1185">Reference proteome</keyword>
<reference evidence="1" key="1">
    <citation type="submission" date="2019-05" db="EMBL/GenBank/DDBJ databases">
        <title>Methanoculleus sp. FWC-SCC1, a methanogenic archaeon isolated from deep marine cold seep.</title>
        <authorList>
            <person name="Chen Y.-W."/>
            <person name="Chen S.-C."/>
            <person name="Teng N.-H."/>
            <person name="Lai M.-C."/>
        </authorList>
    </citation>
    <scope>NUCLEOTIDE SEQUENCE</scope>
    <source>
        <strain evidence="1">FWC-SCC1</strain>
    </source>
</reference>
<dbReference type="PANTHER" id="PTHR12993:SF30">
    <property type="entry name" value="N-ACETYL-ALPHA-D-GLUCOSAMINYL L-MALATE DEACETYLASE 1"/>
    <property type="match status" value="1"/>
</dbReference>
<dbReference type="Gene3D" id="3.40.50.10320">
    <property type="entry name" value="LmbE-like"/>
    <property type="match status" value="1"/>
</dbReference>
<comment type="caution">
    <text evidence="1">The sequence shown here is derived from an EMBL/GenBank/DDBJ whole genome shotgun (WGS) entry which is preliminary data.</text>
</comment>
<dbReference type="RefSeq" id="WP_301664774.1">
    <property type="nucleotide sequence ID" value="NZ_VCYH01000008.1"/>
</dbReference>
<dbReference type="PANTHER" id="PTHR12993">
    <property type="entry name" value="N-ACETYLGLUCOSAMINYL-PHOSPHATIDYLINOSITOL DE-N-ACETYLASE-RELATED"/>
    <property type="match status" value="1"/>
</dbReference>
<dbReference type="InterPro" id="IPR003737">
    <property type="entry name" value="GlcNAc_PI_deacetylase-related"/>
</dbReference>
<proteinExistence type="predicted"/>
<dbReference type="Pfam" id="PF02585">
    <property type="entry name" value="PIG-L"/>
    <property type="match status" value="1"/>
</dbReference>
<dbReference type="EMBL" id="VCYH01000008">
    <property type="protein sequence ID" value="MDN7025613.1"/>
    <property type="molecule type" value="Genomic_DNA"/>
</dbReference>
<dbReference type="InterPro" id="IPR024078">
    <property type="entry name" value="LmbE-like_dom_sf"/>
</dbReference>
<organism evidence="1 2">
    <name type="scientific">Methanoculleus frigidifontis</name>
    <dbReference type="NCBI Taxonomy" id="2584085"/>
    <lineage>
        <taxon>Archaea</taxon>
        <taxon>Methanobacteriati</taxon>
        <taxon>Methanobacteriota</taxon>
        <taxon>Stenosarchaea group</taxon>
        <taxon>Methanomicrobia</taxon>
        <taxon>Methanomicrobiales</taxon>
        <taxon>Methanomicrobiaceae</taxon>
        <taxon>Methanoculleus</taxon>
    </lineage>
</organism>
<gene>
    <name evidence="1" type="ORF">FGU65_12045</name>
</gene>
<accession>A0ABT8MCF9</accession>
<sequence>MRILAIGAHQDDPDIGCGGSLILHADAGDDVTLVYATDGAAGSPDIPKEQLAPLRRAEAERSAAVLGAQRLVFLPFSDGQLAYAGYDLVTELGRLLRSERPEIVYVHHPGDAHPDHRALAAATLDACRRASTPYFQEMGLGRHTATEIRLYEVWTPLHEYRRAIDISAVIDRKTEAIRQHRSQLALTPYDAVAAGLARYRSVAVRGSTHAEVFDTARATW</sequence>